<dbReference type="Proteomes" id="UP000525923">
    <property type="component" value="Unassembled WGS sequence"/>
</dbReference>
<dbReference type="EMBL" id="JACHHE010000005">
    <property type="protein sequence ID" value="MBB5180610.1"/>
    <property type="molecule type" value="Genomic_DNA"/>
</dbReference>
<proteinExistence type="predicted"/>
<sequence>MVDKQPFYRESLRADCSSCAGLCCTALAFSASIDFAYDKAAGKPCKNLQGDFRCGIHGELLRSGFKGCVAFECYGAGQQVTQQTFGGKDWISHPEIAQMMFSTLPVMIELHEMLWYLMEAREMPCPEPLGQELQRQFTEIKRLSGLAADDLIAVDTTALRNTIRPLLAQAGMQMQKASKKSKASKDFRGKELMGAELKGANLVNADFTGAYLIAANCRMANFSKANFLGADLRDADISGADLTDSLFLTQQQVNAAIGDSRTKLPEHINRPSHWAKGQRNF</sequence>
<dbReference type="Gene3D" id="2.160.20.80">
    <property type="entry name" value="E3 ubiquitin-protein ligase SopA"/>
    <property type="match status" value="1"/>
</dbReference>
<dbReference type="Pfam" id="PF00805">
    <property type="entry name" value="Pentapeptide"/>
    <property type="match status" value="1"/>
</dbReference>
<dbReference type="PANTHER" id="PTHR14136:SF17">
    <property type="entry name" value="BTB_POZ DOMAIN-CONTAINING PROTEIN KCTD9"/>
    <property type="match status" value="1"/>
</dbReference>
<evidence type="ECO:0000313" key="2">
    <source>
        <dbReference type="Proteomes" id="UP000525923"/>
    </source>
</evidence>
<evidence type="ECO:0000313" key="1">
    <source>
        <dbReference type="EMBL" id="MBB5180610.1"/>
    </source>
</evidence>
<keyword evidence="2" id="KW-1185">Reference proteome</keyword>
<dbReference type="PANTHER" id="PTHR14136">
    <property type="entry name" value="BTB_POZ DOMAIN-CONTAINING PROTEIN KCTD9"/>
    <property type="match status" value="1"/>
</dbReference>
<evidence type="ECO:0008006" key="3">
    <source>
        <dbReference type="Google" id="ProtNLM"/>
    </source>
</evidence>
<comment type="caution">
    <text evidence="1">The sequence shown here is derived from an EMBL/GenBank/DDBJ whole genome shotgun (WGS) entry which is preliminary data.</text>
</comment>
<dbReference type="SUPFAM" id="SSF141571">
    <property type="entry name" value="Pentapeptide repeat-like"/>
    <property type="match status" value="1"/>
</dbReference>
<organism evidence="1 2">
    <name type="scientific">Planococcus koreensis</name>
    <dbReference type="NCBI Taxonomy" id="112331"/>
    <lineage>
        <taxon>Bacteria</taxon>
        <taxon>Bacillati</taxon>
        <taxon>Bacillota</taxon>
        <taxon>Bacilli</taxon>
        <taxon>Bacillales</taxon>
        <taxon>Caryophanaceae</taxon>
        <taxon>Planococcus</taxon>
    </lineage>
</organism>
<name>A0A7W8FUH4_9BACL</name>
<protein>
    <recommendedName>
        <fullName evidence="3">Oxetanocin A resistance protein</fullName>
    </recommendedName>
</protein>
<gene>
    <name evidence="1" type="ORF">HNQ44_002039</name>
</gene>
<dbReference type="InterPro" id="IPR051082">
    <property type="entry name" value="Pentapeptide-BTB/POZ_domain"/>
</dbReference>
<accession>A0A7W8FUH4</accession>
<dbReference type="OrthoDB" id="154708at2"/>
<dbReference type="RefSeq" id="WP_135503194.1">
    <property type="nucleotide sequence ID" value="NZ_JACHHE010000005.1"/>
</dbReference>
<dbReference type="AlphaFoldDB" id="A0A7W8FUH4"/>
<reference evidence="1 2" key="1">
    <citation type="submission" date="2020-08" db="EMBL/GenBank/DDBJ databases">
        <title>Genomic Encyclopedia of Type Strains, Phase IV (KMG-IV): sequencing the most valuable type-strain genomes for metagenomic binning, comparative biology and taxonomic classification.</title>
        <authorList>
            <person name="Goeker M."/>
        </authorList>
    </citation>
    <scope>NUCLEOTIDE SEQUENCE [LARGE SCALE GENOMIC DNA]</scope>
    <source>
        <strain evidence="1 2">DSM 15895</strain>
    </source>
</reference>
<dbReference type="InterPro" id="IPR001646">
    <property type="entry name" value="5peptide_repeat"/>
</dbReference>